<evidence type="ECO:0000256" key="1">
    <source>
        <dbReference type="SAM" id="MobiDB-lite"/>
    </source>
</evidence>
<evidence type="ECO:0000313" key="3">
    <source>
        <dbReference type="Proteomes" id="UP000716291"/>
    </source>
</evidence>
<organism evidence="2 3">
    <name type="scientific">Rhizopus oryzae</name>
    <name type="common">Mucormycosis agent</name>
    <name type="synonym">Rhizopus arrhizus var. delemar</name>
    <dbReference type="NCBI Taxonomy" id="64495"/>
    <lineage>
        <taxon>Eukaryota</taxon>
        <taxon>Fungi</taxon>
        <taxon>Fungi incertae sedis</taxon>
        <taxon>Mucoromycota</taxon>
        <taxon>Mucoromycotina</taxon>
        <taxon>Mucoromycetes</taxon>
        <taxon>Mucorales</taxon>
        <taxon>Mucorineae</taxon>
        <taxon>Rhizopodaceae</taxon>
        <taxon>Rhizopus</taxon>
    </lineage>
</organism>
<proteinExistence type="predicted"/>
<keyword evidence="3" id="KW-1185">Reference proteome</keyword>
<evidence type="ECO:0000313" key="2">
    <source>
        <dbReference type="EMBL" id="KAG1286247.1"/>
    </source>
</evidence>
<comment type="caution">
    <text evidence="2">The sequence shown here is derived from an EMBL/GenBank/DDBJ whole genome shotgun (WGS) entry which is preliminary data.</text>
</comment>
<gene>
    <name evidence="2" type="ORF">G6F64_014209</name>
</gene>
<accession>A0A9P7BJ66</accession>
<feature type="region of interest" description="Disordered" evidence="1">
    <location>
        <begin position="180"/>
        <end position="201"/>
    </location>
</feature>
<reference evidence="2" key="1">
    <citation type="journal article" date="2020" name="Microb. Genom.">
        <title>Genetic diversity of clinical and environmental Mucorales isolates obtained from an investigation of mucormycosis cases among solid organ transplant recipients.</title>
        <authorList>
            <person name="Nguyen M.H."/>
            <person name="Kaul D."/>
            <person name="Muto C."/>
            <person name="Cheng S.J."/>
            <person name="Richter R.A."/>
            <person name="Bruno V.M."/>
            <person name="Liu G."/>
            <person name="Beyhan S."/>
            <person name="Sundermann A.J."/>
            <person name="Mounaud S."/>
            <person name="Pasculle A.W."/>
            <person name="Nierman W.C."/>
            <person name="Driscoll E."/>
            <person name="Cumbie R."/>
            <person name="Clancy C.J."/>
            <person name="Dupont C.L."/>
        </authorList>
    </citation>
    <scope>NUCLEOTIDE SEQUENCE</scope>
    <source>
        <strain evidence="2">GL11</strain>
    </source>
</reference>
<dbReference type="Proteomes" id="UP000716291">
    <property type="component" value="Unassembled WGS sequence"/>
</dbReference>
<sequence length="201" mass="21543">MADDVDGDREAVEDFAVAVAEHHLRAVPEGIVIVFAIMHGAHQRQAMAVEGVALVEVPEQLVRGAQVRIGFIHCRIAAGWSAFGARQRAGQGGGVVGVMHGTLRRAARRGVAGGGQRGAWRLFGHLAQTALLLVDDQRLDGRHADAGVSMLRQAVQHVGRDHADQRGGLGRTWHSRSLSWKPGQWHGAGKTTVAEGFDPRT</sequence>
<dbReference type="EMBL" id="JAANQT010007592">
    <property type="protein sequence ID" value="KAG1286247.1"/>
    <property type="molecule type" value="Genomic_DNA"/>
</dbReference>
<name>A0A9P7BJ66_RHIOR</name>
<protein>
    <submittedName>
        <fullName evidence="2">Uncharacterized protein</fullName>
    </submittedName>
</protein>
<dbReference type="AlphaFoldDB" id="A0A9P7BJ66"/>